<reference evidence="16 17" key="1">
    <citation type="submission" date="2016-10" db="EMBL/GenBank/DDBJ databases">
        <authorList>
            <person name="de Groot N.N."/>
        </authorList>
    </citation>
    <scope>NUCLEOTIDE SEQUENCE [LARGE SCALE GENOMIC DNA]</scope>
    <source>
        <strain evidence="16 17">DSM 25584</strain>
    </source>
</reference>
<dbReference type="PIRSF" id="PIRSF000161">
    <property type="entry name" value="DHPR"/>
    <property type="match status" value="1"/>
</dbReference>
<evidence type="ECO:0000256" key="11">
    <source>
        <dbReference type="ARBA" id="ARBA00049080"/>
    </source>
</evidence>
<dbReference type="InterPro" id="IPR023940">
    <property type="entry name" value="DHDPR_bac"/>
</dbReference>
<keyword evidence="17" id="KW-1185">Reference proteome</keyword>
<dbReference type="CDD" id="cd02274">
    <property type="entry name" value="DHDPR_N"/>
    <property type="match status" value="1"/>
</dbReference>
<dbReference type="InterPro" id="IPR000846">
    <property type="entry name" value="DapB_N"/>
</dbReference>
<evidence type="ECO:0000256" key="7">
    <source>
        <dbReference type="ARBA" id="ARBA00023027"/>
    </source>
</evidence>
<organism evidence="16 17">
    <name type="scientific">Limimonas halophila</name>
    <dbReference type="NCBI Taxonomy" id="1082479"/>
    <lineage>
        <taxon>Bacteria</taxon>
        <taxon>Pseudomonadati</taxon>
        <taxon>Pseudomonadota</taxon>
        <taxon>Alphaproteobacteria</taxon>
        <taxon>Rhodospirillales</taxon>
        <taxon>Rhodovibrionaceae</taxon>
        <taxon>Limimonas</taxon>
    </lineage>
</organism>
<dbReference type="SUPFAM" id="SSF51735">
    <property type="entry name" value="NAD(P)-binding Rossmann-fold domains"/>
    <property type="match status" value="1"/>
</dbReference>
<feature type="binding site" evidence="13">
    <location>
        <begin position="10"/>
        <end position="15"/>
    </location>
    <ligand>
        <name>NAD(+)</name>
        <dbReference type="ChEBI" id="CHEBI:57540"/>
    </ligand>
</feature>
<protein>
    <recommendedName>
        <fullName evidence="10 13">4-hydroxy-tetrahydrodipicolinate reductase</fullName>
        <shortName evidence="13">HTPA reductase</shortName>
        <ecNumber evidence="10 13">1.17.1.8</ecNumber>
    </recommendedName>
</protein>
<proteinExistence type="inferred from homology"/>
<dbReference type="GO" id="GO:0005737">
    <property type="term" value="C:cytoplasm"/>
    <property type="evidence" value="ECO:0007669"/>
    <property type="project" value="UniProtKB-SubCell"/>
</dbReference>
<feature type="binding site" evidence="13">
    <location>
        <position position="158"/>
    </location>
    <ligand>
        <name>(S)-2,3,4,5-tetrahydrodipicolinate</name>
        <dbReference type="ChEBI" id="CHEBI:16845"/>
    </ligand>
</feature>
<dbReference type="Gene3D" id="3.40.50.720">
    <property type="entry name" value="NAD(P)-binding Rossmann-like Domain"/>
    <property type="match status" value="1"/>
</dbReference>
<dbReference type="Pfam" id="PF05173">
    <property type="entry name" value="DapB_C"/>
    <property type="match status" value="1"/>
</dbReference>
<evidence type="ECO:0000256" key="3">
    <source>
        <dbReference type="ARBA" id="ARBA00022605"/>
    </source>
</evidence>
<evidence type="ECO:0000259" key="15">
    <source>
        <dbReference type="Pfam" id="PF05173"/>
    </source>
</evidence>
<feature type="active site" description="Proton donor" evidence="13">
    <location>
        <position position="161"/>
    </location>
</feature>
<dbReference type="EC" id="1.17.1.8" evidence="10 13"/>
<dbReference type="Proteomes" id="UP000199415">
    <property type="component" value="Unassembled WGS sequence"/>
</dbReference>
<feature type="binding site" evidence="13">
    <location>
        <begin position="124"/>
        <end position="127"/>
    </location>
    <ligand>
        <name>NAD(+)</name>
        <dbReference type="ChEBI" id="CHEBI:57540"/>
    </ligand>
</feature>
<gene>
    <name evidence="13" type="primary">dapB</name>
    <name evidence="16" type="ORF">SAMN05216241_10884</name>
</gene>
<accession>A0A1G7T4D4</accession>
<name>A0A1G7T4D4_9PROT</name>
<keyword evidence="6 13" id="KW-0560">Oxidoreductase</keyword>
<evidence type="ECO:0000256" key="9">
    <source>
        <dbReference type="ARBA" id="ARBA00037922"/>
    </source>
</evidence>
<keyword evidence="2 13" id="KW-0963">Cytoplasm</keyword>
<feature type="binding site" evidence="13">
    <location>
        <begin position="167"/>
        <end position="168"/>
    </location>
    <ligand>
        <name>(S)-2,3,4,5-tetrahydrodipicolinate</name>
        <dbReference type="ChEBI" id="CHEBI:16845"/>
    </ligand>
</feature>
<dbReference type="RefSeq" id="WP_090020733.1">
    <property type="nucleotide sequence ID" value="NZ_FNCE01000008.1"/>
</dbReference>
<dbReference type="SUPFAM" id="SSF55347">
    <property type="entry name" value="Glyceraldehyde-3-phosphate dehydrogenase-like, C-terminal domain"/>
    <property type="match status" value="1"/>
</dbReference>
<evidence type="ECO:0000256" key="5">
    <source>
        <dbReference type="ARBA" id="ARBA00022915"/>
    </source>
</evidence>
<dbReference type="GO" id="GO:0019877">
    <property type="term" value="P:diaminopimelate biosynthetic process"/>
    <property type="evidence" value="ECO:0007669"/>
    <property type="project" value="UniProtKB-UniRule"/>
</dbReference>
<comment type="caution">
    <text evidence="13">Was originally thought to be a dihydrodipicolinate reductase (DHDPR), catalyzing the conversion of dihydrodipicolinate to tetrahydrodipicolinate. However, it was shown in E.coli that the substrate of the enzymatic reaction is not dihydrodipicolinate (DHDP) but in fact (2S,4S)-4-hydroxy-2,3,4,5-tetrahydrodipicolinic acid (HTPA), the product released by the DapA-catalyzed reaction.</text>
</comment>
<keyword evidence="4 13" id="KW-0521">NADP</keyword>
<comment type="caution">
    <text evidence="13">Lacks conserved residue(s) required for the propagation of feature annotation.</text>
</comment>
<keyword evidence="5 13" id="KW-0220">Diaminopimelate biosynthesis</keyword>
<dbReference type="STRING" id="1082479.SAMN05216241_10884"/>
<evidence type="ECO:0000256" key="13">
    <source>
        <dbReference type="HAMAP-Rule" id="MF_00102"/>
    </source>
</evidence>
<dbReference type="InterPro" id="IPR022663">
    <property type="entry name" value="DapB_C"/>
</dbReference>
<dbReference type="EMBL" id="FNCE01000008">
    <property type="protein sequence ID" value="SDG30091.1"/>
    <property type="molecule type" value="Genomic_DNA"/>
</dbReference>
<dbReference type="UniPathway" id="UPA00034">
    <property type="reaction ID" value="UER00018"/>
</dbReference>
<dbReference type="InterPro" id="IPR022664">
    <property type="entry name" value="DapB_N_CS"/>
</dbReference>
<comment type="pathway">
    <text evidence="9 13">Amino-acid biosynthesis; L-lysine biosynthesis via DAP pathway; (S)-tetrahydrodipicolinate from L-aspartate: step 4/4.</text>
</comment>
<evidence type="ECO:0000259" key="14">
    <source>
        <dbReference type="Pfam" id="PF01113"/>
    </source>
</evidence>
<comment type="similarity">
    <text evidence="1 13">Belongs to the DapB family.</text>
</comment>
<dbReference type="GO" id="GO:0008839">
    <property type="term" value="F:4-hydroxy-tetrahydrodipicolinate reductase"/>
    <property type="evidence" value="ECO:0007669"/>
    <property type="project" value="UniProtKB-UniRule"/>
</dbReference>
<evidence type="ECO:0000313" key="16">
    <source>
        <dbReference type="EMBL" id="SDG30091.1"/>
    </source>
</evidence>
<sequence>MTSYRIGVAGCRGRMGRMIAQAVAEHPEVALAGGTEQAGSEAVGADLGELLGMGRLNAPITDDPPTLFANADAVIDFTLPELTARHAGLAAQAETVLVIGTTGLDAEQQAAIERAARHTRIVQAPNMSLGVNLLLDLVKQVAQALDPAFDIEITEMHHRHKKDAPSGTALALGRAAAAGRGVDLDDVADRGRDGLTGPRREGDIGFAALRGGEVAGEHTVCFAGANERIELTHKADSRGIFAQGAITAAQWARRQDPGLYAMKDVLGLG</sequence>
<keyword evidence="7 13" id="KW-0520">NAD</keyword>
<dbReference type="GO" id="GO:0016726">
    <property type="term" value="F:oxidoreductase activity, acting on CH or CH2 groups, NAD or NADP as acceptor"/>
    <property type="evidence" value="ECO:0007669"/>
    <property type="project" value="UniProtKB-UniRule"/>
</dbReference>
<feature type="binding site" evidence="13">
    <location>
        <begin position="100"/>
        <end position="102"/>
    </location>
    <ligand>
        <name>NAD(+)</name>
        <dbReference type="ChEBI" id="CHEBI:57540"/>
    </ligand>
</feature>
<dbReference type="HAMAP" id="MF_00102">
    <property type="entry name" value="DapB"/>
    <property type="match status" value="1"/>
</dbReference>
<comment type="function">
    <text evidence="13">Catalyzes the conversion of 4-hydroxy-tetrahydrodipicolinate (HTPA) to tetrahydrodipicolinate.</text>
</comment>
<dbReference type="Gene3D" id="3.30.360.10">
    <property type="entry name" value="Dihydrodipicolinate Reductase, domain 2"/>
    <property type="match status" value="1"/>
</dbReference>
<evidence type="ECO:0000256" key="8">
    <source>
        <dbReference type="ARBA" id="ARBA00023154"/>
    </source>
</evidence>
<dbReference type="GO" id="GO:0050661">
    <property type="term" value="F:NADP binding"/>
    <property type="evidence" value="ECO:0007669"/>
    <property type="project" value="UniProtKB-UniRule"/>
</dbReference>
<comment type="subunit">
    <text evidence="13">Homotetramer.</text>
</comment>
<evidence type="ECO:0000313" key="17">
    <source>
        <dbReference type="Proteomes" id="UP000199415"/>
    </source>
</evidence>
<dbReference type="GO" id="GO:0009089">
    <property type="term" value="P:lysine biosynthetic process via diaminopimelate"/>
    <property type="evidence" value="ECO:0007669"/>
    <property type="project" value="UniProtKB-UniRule"/>
</dbReference>
<feature type="binding site" evidence="13">
    <location>
        <position position="36"/>
    </location>
    <ligand>
        <name>NAD(+)</name>
        <dbReference type="ChEBI" id="CHEBI:57540"/>
    </ligand>
</feature>
<evidence type="ECO:0000256" key="2">
    <source>
        <dbReference type="ARBA" id="ARBA00022490"/>
    </source>
</evidence>
<keyword evidence="8 13" id="KW-0457">Lysine biosynthesis</keyword>
<dbReference type="NCBIfam" id="TIGR00036">
    <property type="entry name" value="dapB"/>
    <property type="match status" value="1"/>
</dbReference>
<comment type="catalytic activity">
    <reaction evidence="11 13">
        <text>(S)-2,3,4,5-tetrahydrodipicolinate + NADP(+) + H2O = (2S,4S)-4-hydroxy-2,3,4,5-tetrahydrodipicolinate + NADPH + H(+)</text>
        <dbReference type="Rhea" id="RHEA:35331"/>
        <dbReference type="ChEBI" id="CHEBI:15377"/>
        <dbReference type="ChEBI" id="CHEBI:15378"/>
        <dbReference type="ChEBI" id="CHEBI:16845"/>
        <dbReference type="ChEBI" id="CHEBI:57783"/>
        <dbReference type="ChEBI" id="CHEBI:58349"/>
        <dbReference type="ChEBI" id="CHEBI:67139"/>
        <dbReference type="EC" id="1.17.1.8"/>
    </reaction>
</comment>
<feature type="active site" description="Proton donor/acceptor" evidence="13">
    <location>
        <position position="157"/>
    </location>
</feature>
<comment type="subcellular location">
    <subcellularLocation>
        <location evidence="13">Cytoplasm</location>
    </subcellularLocation>
</comment>
<evidence type="ECO:0000256" key="6">
    <source>
        <dbReference type="ARBA" id="ARBA00023002"/>
    </source>
</evidence>
<evidence type="ECO:0000256" key="4">
    <source>
        <dbReference type="ARBA" id="ARBA00022857"/>
    </source>
</evidence>
<dbReference type="PANTHER" id="PTHR20836:SF0">
    <property type="entry name" value="4-HYDROXY-TETRAHYDRODIPICOLINATE REDUCTASE 1, CHLOROPLASTIC-RELATED"/>
    <property type="match status" value="1"/>
</dbReference>
<dbReference type="PANTHER" id="PTHR20836">
    <property type="entry name" value="DIHYDRODIPICOLINATE REDUCTASE"/>
    <property type="match status" value="1"/>
</dbReference>
<evidence type="ECO:0000256" key="1">
    <source>
        <dbReference type="ARBA" id="ARBA00006642"/>
    </source>
</evidence>
<keyword evidence="3 13" id="KW-0028">Amino-acid biosynthesis</keyword>
<comment type="catalytic activity">
    <reaction evidence="12 13">
        <text>(S)-2,3,4,5-tetrahydrodipicolinate + NAD(+) + H2O = (2S,4S)-4-hydroxy-2,3,4,5-tetrahydrodipicolinate + NADH + H(+)</text>
        <dbReference type="Rhea" id="RHEA:35323"/>
        <dbReference type="ChEBI" id="CHEBI:15377"/>
        <dbReference type="ChEBI" id="CHEBI:15378"/>
        <dbReference type="ChEBI" id="CHEBI:16845"/>
        <dbReference type="ChEBI" id="CHEBI:57540"/>
        <dbReference type="ChEBI" id="CHEBI:57945"/>
        <dbReference type="ChEBI" id="CHEBI:67139"/>
        <dbReference type="EC" id="1.17.1.8"/>
    </reaction>
</comment>
<feature type="domain" description="Dihydrodipicolinate reductase N-terminal" evidence="14">
    <location>
        <begin position="5"/>
        <end position="127"/>
    </location>
</feature>
<dbReference type="PROSITE" id="PS01298">
    <property type="entry name" value="DAPB"/>
    <property type="match status" value="1"/>
</dbReference>
<dbReference type="AlphaFoldDB" id="A0A1G7T4D4"/>
<dbReference type="GO" id="GO:0051287">
    <property type="term" value="F:NAD binding"/>
    <property type="evidence" value="ECO:0007669"/>
    <property type="project" value="UniProtKB-UniRule"/>
</dbReference>
<evidence type="ECO:0000256" key="10">
    <source>
        <dbReference type="ARBA" id="ARBA00038983"/>
    </source>
</evidence>
<feature type="domain" description="Dihydrodipicolinate reductase C-terminal" evidence="15">
    <location>
        <begin position="130"/>
        <end position="266"/>
    </location>
</feature>
<dbReference type="FunFam" id="3.30.360.10:FF:000004">
    <property type="entry name" value="4-hydroxy-tetrahydrodipicolinate reductase"/>
    <property type="match status" value="1"/>
</dbReference>
<dbReference type="InterPro" id="IPR036291">
    <property type="entry name" value="NAD(P)-bd_dom_sf"/>
</dbReference>
<dbReference type="Pfam" id="PF01113">
    <property type="entry name" value="DapB_N"/>
    <property type="match status" value="1"/>
</dbReference>
<evidence type="ECO:0000256" key="12">
    <source>
        <dbReference type="ARBA" id="ARBA00049396"/>
    </source>
</evidence>
<dbReference type="OrthoDB" id="9790352at2"/>